<evidence type="ECO:0000313" key="2">
    <source>
        <dbReference type="EMBL" id="OMO83453.1"/>
    </source>
</evidence>
<feature type="transmembrane region" description="Helical" evidence="1">
    <location>
        <begin position="32"/>
        <end position="51"/>
    </location>
</feature>
<organism evidence="2 3">
    <name type="scientific">Corchorus olitorius</name>
    <dbReference type="NCBI Taxonomy" id="93759"/>
    <lineage>
        <taxon>Eukaryota</taxon>
        <taxon>Viridiplantae</taxon>
        <taxon>Streptophyta</taxon>
        <taxon>Embryophyta</taxon>
        <taxon>Tracheophyta</taxon>
        <taxon>Spermatophyta</taxon>
        <taxon>Magnoliopsida</taxon>
        <taxon>eudicotyledons</taxon>
        <taxon>Gunneridae</taxon>
        <taxon>Pentapetalae</taxon>
        <taxon>rosids</taxon>
        <taxon>malvids</taxon>
        <taxon>Malvales</taxon>
        <taxon>Malvaceae</taxon>
        <taxon>Grewioideae</taxon>
        <taxon>Apeibeae</taxon>
        <taxon>Corchorus</taxon>
    </lineage>
</organism>
<keyword evidence="1" id="KW-0812">Transmembrane</keyword>
<proteinExistence type="predicted"/>
<keyword evidence="3" id="KW-1185">Reference proteome</keyword>
<dbReference type="OrthoDB" id="9909019at2759"/>
<protein>
    <submittedName>
        <fullName evidence="2">Zinc finger protein</fullName>
    </submittedName>
</protein>
<gene>
    <name evidence="2" type="ORF">COLO4_22515</name>
</gene>
<name>A0A1R3ILL5_9ROSI</name>
<dbReference type="AlphaFoldDB" id="A0A1R3ILL5"/>
<dbReference type="EMBL" id="AWUE01017978">
    <property type="protein sequence ID" value="OMO83453.1"/>
    <property type="molecule type" value="Genomic_DNA"/>
</dbReference>
<comment type="caution">
    <text evidence="2">The sequence shown here is derived from an EMBL/GenBank/DDBJ whole genome shotgun (WGS) entry which is preliminary data.</text>
</comment>
<dbReference type="STRING" id="93759.A0A1R3ILL5"/>
<dbReference type="Proteomes" id="UP000187203">
    <property type="component" value="Unassembled WGS sequence"/>
</dbReference>
<keyword evidence="1" id="KW-0472">Membrane</keyword>
<feature type="transmembrane region" description="Helical" evidence="1">
    <location>
        <begin position="63"/>
        <end position="79"/>
    </location>
</feature>
<sequence>MGRALHGLSATVIYHRLALAPIVMLSSLHEQSIVTIVIDVFFSLIITVYGLEHALARVTTANFETALCLWTGILYITYLKANISRAWWKDAIMILLLITLSISIFFLLLLLIFHSYLVLTNQTTYELVRRRRIPYLRNLKKSRGHIPA</sequence>
<keyword evidence="1" id="KW-1133">Transmembrane helix</keyword>
<evidence type="ECO:0000313" key="3">
    <source>
        <dbReference type="Proteomes" id="UP000187203"/>
    </source>
</evidence>
<evidence type="ECO:0000256" key="1">
    <source>
        <dbReference type="SAM" id="Phobius"/>
    </source>
</evidence>
<reference evidence="3" key="1">
    <citation type="submission" date="2013-09" db="EMBL/GenBank/DDBJ databases">
        <title>Corchorus olitorius genome sequencing.</title>
        <authorList>
            <person name="Alam M."/>
            <person name="Haque M.S."/>
            <person name="Islam M.S."/>
            <person name="Emdad E.M."/>
            <person name="Islam M.M."/>
            <person name="Ahmed B."/>
            <person name="Halim A."/>
            <person name="Hossen Q.M.M."/>
            <person name="Hossain M.Z."/>
            <person name="Ahmed R."/>
            <person name="Khan M.M."/>
            <person name="Islam R."/>
            <person name="Rashid M.M."/>
            <person name="Khan S.A."/>
            <person name="Rahman M.S."/>
            <person name="Alam M."/>
            <person name="Yahiya A.S."/>
            <person name="Khan M.S."/>
            <person name="Azam M.S."/>
            <person name="Haque T."/>
            <person name="Lashkar M.Z.H."/>
            <person name="Akhand A.I."/>
            <person name="Morshed G."/>
            <person name="Roy S."/>
            <person name="Uddin K.S."/>
            <person name="Rabeya T."/>
            <person name="Hossain A.S."/>
            <person name="Chowdhury A."/>
            <person name="Snigdha A.R."/>
            <person name="Mortoza M.S."/>
            <person name="Matin S.A."/>
            <person name="Hoque S.M.E."/>
            <person name="Islam M.K."/>
            <person name="Roy D.K."/>
            <person name="Haider R."/>
            <person name="Moosa M.M."/>
            <person name="Elias S.M."/>
            <person name="Hasan A.M."/>
            <person name="Jahan S."/>
            <person name="Shafiuddin M."/>
            <person name="Mahmood N."/>
            <person name="Shommy N.S."/>
        </authorList>
    </citation>
    <scope>NUCLEOTIDE SEQUENCE [LARGE SCALE GENOMIC DNA]</scope>
    <source>
        <strain evidence="3">cv. O-4</strain>
    </source>
</reference>
<feature type="transmembrane region" description="Helical" evidence="1">
    <location>
        <begin position="91"/>
        <end position="117"/>
    </location>
</feature>
<accession>A0A1R3ILL5</accession>